<dbReference type="Gene3D" id="3.30.559.30">
    <property type="entry name" value="Nonribosomal peptide synthetase, condensation domain"/>
    <property type="match status" value="1"/>
</dbReference>
<evidence type="ECO:0000256" key="1">
    <source>
        <dbReference type="SAM" id="MobiDB-lite"/>
    </source>
</evidence>
<comment type="caution">
    <text evidence="3">The sequence shown here is derived from an EMBL/GenBank/DDBJ whole genome shotgun (WGS) entry which is preliminary data.</text>
</comment>
<dbReference type="AlphaFoldDB" id="A0A8G1XCU4"/>
<dbReference type="InterPro" id="IPR001242">
    <property type="entry name" value="Condensation_dom"/>
</dbReference>
<feature type="compositionally biased region" description="Low complexity" evidence="1">
    <location>
        <begin position="484"/>
        <end position="495"/>
    </location>
</feature>
<dbReference type="Gene3D" id="3.30.559.10">
    <property type="entry name" value="Chloramphenicol acetyltransferase-like domain"/>
    <property type="match status" value="1"/>
</dbReference>
<accession>A0A8G1XCU4</accession>
<gene>
    <name evidence="3" type="ORF">EDD39_6177</name>
</gene>
<dbReference type="OrthoDB" id="3405520at2"/>
<dbReference type="Proteomes" id="UP000267408">
    <property type="component" value="Unassembled WGS sequence"/>
</dbReference>
<feature type="region of interest" description="Disordered" evidence="1">
    <location>
        <begin position="1"/>
        <end position="38"/>
    </location>
</feature>
<dbReference type="GO" id="GO:0003824">
    <property type="term" value="F:catalytic activity"/>
    <property type="evidence" value="ECO:0007669"/>
    <property type="project" value="InterPro"/>
</dbReference>
<evidence type="ECO:0000313" key="4">
    <source>
        <dbReference type="Proteomes" id="UP000267408"/>
    </source>
</evidence>
<name>A0A8G1XCU4_9ACTN</name>
<dbReference type="InterPro" id="IPR023213">
    <property type="entry name" value="CAT-like_dom_sf"/>
</dbReference>
<evidence type="ECO:0000313" key="3">
    <source>
        <dbReference type="EMBL" id="ROR38014.1"/>
    </source>
</evidence>
<dbReference type="EMBL" id="RJVJ01000002">
    <property type="protein sequence ID" value="ROR38014.1"/>
    <property type="molecule type" value="Genomic_DNA"/>
</dbReference>
<dbReference type="SUPFAM" id="SSF52777">
    <property type="entry name" value="CoA-dependent acyltransferases"/>
    <property type="match status" value="2"/>
</dbReference>
<feature type="domain" description="Condensation" evidence="2">
    <location>
        <begin position="90"/>
        <end position="390"/>
    </location>
</feature>
<sequence>MNASHAAHTRPTDPPRQNHPNHPTRLPGEGPGAPLPGPAARVAVAFAGLDGAGTEPLTWGQWSLWEAMVRHGSWMPLGGARPLAPGTTVQDVADELRHLVTRYPSMRTRLRFDAGPEPRQEVAGAGEVFLEVHDAPDGADPAATAAAVAAHHRHAPFDLAAHWPVRMSVVRHRGTPTHLVAVICHLATDAAGARTMLREVAAKERSPLRGLQPLEQARWQRSPAGRLQDDRAHRHHERLLAAIVPRPLPAAPPPPGPRYWTAELRSRALRPAVRAVARRTGATPTTVLLALYAAALARATAVNPVVVRPMVGNRFRPGLADVVCMLSQLGLCTLDLAGATLDEAVDRTRRATLGAYKYGYYDPRRFAALLDRATRERPGLDVSCVFNDRRDEAPDTADAADDTPAPTAEQLRAARTGTAFRWAERTDRPSERLFLNVEDEPEGVLLSFTADVRLLPPDRFEPLLRDVEGLAVTAALDGTAATGVSPAAPTGVSPAVPAPPTTRRSPRRPTGPR</sequence>
<dbReference type="Pfam" id="PF00668">
    <property type="entry name" value="Condensation"/>
    <property type="match status" value="1"/>
</dbReference>
<evidence type="ECO:0000259" key="2">
    <source>
        <dbReference type="Pfam" id="PF00668"/>
    </source>
</evidence>
<feature type="region of interest" description="Disordered" evidence="1">
    <location>
        <begin position="481"/>
        <end position="513"/>
    </location>
</feature>
<organism evidence="3 4">
    <name type="scientific">Kitasatospora cineracea</name>
    <dbReference type="NCBI Taxonomy" id="88074"/>
    <lineage>
        <taxon>Bacteria</taxon>
        <taxon>Bacillati</taxon>
        <taxon>Actinomycetota</taxon>
        <taxon>Actinomycetes</taxon>
        <taxon>Kitasatosporales</taxon>
        <taxon>Streptomycetaceae</taxon>
        <taxon>Kitasatospora</taxon>
    </lineage>
</organism>
<reference evidence="3 4" key="1">
    <citation type="submission" date="2018-11" db="EMBL/GenBank/DDBJ databases">
        <title>Sequencing the genomes of 1000 actinobacteria strains.</title>
        <authorList>
            <person name="Klenk H.-P."/>
        </authorList>
    </citation>
    <scope>NUCLEOTIDE SEQUENCE [LARGE SCALE GENOMIC DNA]</scope>
    <source>
        <strain evidence="3 4">DSM 44780</strain>
    </source>
</reference>
<dbReference type="GO" id="GO:0008610">
    <property type="term" value="P:lipid biosynthetic process"/>
    <property type="evidence" value="ECO:0007669"/>
    <property type="project" value="UniProtKB-ARBA"/>
</dbReference>
<protein>
    <submittedName>
        <fullName evidence="3">Condensation domain-containing protein</fullName>
    </submittedName>
</protein>
<proteinExistence type="predicted"/>